<name>A0A2W5FRZ9_9BURK</name>
<sequence length="197" mass="21315">MTAPSVRLAPALPLLALLCALGGCGAPSQPLPMALAEPDVLQMRAWVPDALKRQVALAPVKGGVETWRWWGSKVSARALQLALEDSLYGVGLKPLSPEPPSRFELQAEVVQLEQPLVPVVGVSVTISVRYTLYERLTGQIIYQRLLSNVSEAGFTEAMLSPSERLRIANERGLQSNIQMMLREVLALRPGPAERAGG</sequence>
<comment type="caution">
    <text evidence="2">The sequence shown here is derived from an EMBL/GenBank/DDBJ whole genome shotgun (WGS) entry which is preliminary data.</text>
</comment>
<evidence type="ECO:0000313" key="2">
    <source>
        <dbReference type="EMBL" id="PZP33772.1"/>
    </source>
</evidence>
<dbReference type="Proteomes" id="UP000249633">
    <property type="component" value="Unassembled WGS sequence"/>
</dbReference>
<feature type="chain" id="PRO_5015973236" description="ABC-type transport auxiliary lipoprotein component domain-containing protein" evidence="1">
    <location>
        <begin position="26"/>
        <end position="197"/>
    </location>
</feature>
<accession>A0A2W5FRZ9</accession>
<evidence type="ECO:0000256" key="1">
    <source>
        <dbReference type="SAM" id="SignalP"/>
    </source>
</evidence>
<evidence type="ECO:0008006" key="4">
    <source>
        <dbReference type="Google" id="ProtNLM"/>
    </source>
</evidence>
<gene>
    <name evidence="2" type="ORF">DI603_06680</name>
</gene>
<protein>
    <recommendedName>
        <fullName evidence="4">ABC-type transport auxiliary lipoprotein component domain-containing protein</fullName>
    </recommendedName>
</protein>
<evidence type="ECO:0000313" key="3">
    <source>
        <dbReference type="Proteomes" id="UP000249633"/>
    </source>
</evidence>
<feature type="signal peptide" evidence="1">
    <location>
        <begin position="1"/>
        <end position="25"/>
    </location>
</feature>
<dbReference type="AlphaFoldDB" id="A0A2W5FRZ9"/>
<organism evidence="2 3">
    <name type="scientific">Roseateles depolymerans</name>
    <dbReference type="NCBI Taxonomy" id="76731"/>
    <lineage>
        <taxon>Bacteria</taxon>
        <taxon>Pseudomonadati</taxon>
        <taxon>Pseudomonadota</taxon>
        <taxon>Betaproteobacteria</taxon>
        <taxon>Burkholderiales</taxon>
        <taxon>Sphaerotilaceae</taxon>
        <taxon>Roseateles</taxon>
    </lineage>
</organism>
<dbReference type="EMBL" id="QFOD01000005">
    <property type="protein sequence ID" value="PZP33772.1"/>
    <property type="molecule type" value="Genomic_DNA"/>
</dbReference>
<keyword evidence="1" id="KW-0732">Signal</keyword>
<dbReference type="PROSITE" id="PS51257">
    <property type="entry name" value="PROKAR_LIPOPROTEIN"/>
    <property type="match status" value="1"/>
</dbReference>
<reference evidence="2 3" key="1">
    <citation type="submission" date="2017-08" db="EMBL/GenBank/DDBJ databases">
        <title>Infants hospitalized years apart are colonized by the same room-sourced microbial strains.</title>
        <authorList>
            <person name="Brooks B."/>
            <person name="Olm M.R."/>
            <person name="Firek B.A."/>
            <person name="Baker R."/>
            <person name="Thomas B.C."/>
            <person name="Morowitz M.J."/>
            <person name="Banfield J.F."/>
        </authorList>
    </citation>
    <scope>NUCLEOTIDE SEQUENCE [LARGE SCALE GENOMIC DNA]</scope>
    <source>
        <strain evidence="2">S2_012_000_R2_81</strain>
    </source>
</reference>
<proteinExistence type="predicted"/>